<keyword evidence="3" id="KW-0378">Hydrolase</keyword>
<evidence type="ECO:0000256" key="2">
    <source>
        <dbReference type="ARBA" id="ARBA00022723"/>
    </source>
</evidence>
<evidence type="ECO:0000313" key="9">
    <source>
        <dbReference type="Proteomes" id="UP001549920"/>
    </source>
</evidence>
<dbReference type="SUPFAM" id="SSF57756">
    <property type="entry name" value="Retrovirus zinc finger-like domains"/>
    <property type="match status" value="1"/>
</dbReference>
<sequence>MEGELSRVTKLKNNITMYSWKFQVRVILNSHGGLKVTLGTDEKPSTPGDDATVAVRAEYKKNLEKWEKSDAAAQKIIVTTIGDQPTLHIINCETAAGMWLKLTAIYESKSEASVHMLQQTWYSAVKKPSDDVATHIAKLEDIAHRLKLMGEQISDSMIITKILMTLPASYRPFVSGWDLAPAGERTLENLKARLMTEESWNTSREDKNGNALSTEAHRGKSKRGRGGRGGTLKQSSKPGKCFVCGGAGHWARECSQRKGDGDRQRSSESNNATGKKLHGESLVSEALSSETSQPAREAGWFLDSGASDHMSNRRDWYVTYEAFDSPAPVRIGDGGFIEAHGKGSINVAMFDGKNWNKNHLVDVLYVPKLKYNLFSVGAALDKGLKMKSTNTMCELVKNGRVIAKGVRQGENGIRVLRTDNGLEFVNNEMRRMTDRLGIRHQRTVAYTPEQNGSAERDNRTLKEAGRTLMLGGGFKAEFWEQNGSAERDNRTLKEAGRTLMLGGGFKAEFWAEAINTAVDILNRAGTSSVEGLTPWELWFQCKPDLKDLHIFGEEVFVHIPKEKRRTLDVKARKGYFVGYGNDVKGFRVWFPDNNQIEIARDVIFSKEIDQAIAPSERENQEILLGEDRPMSEHEVSDGEVEPNRDIEGPEVEQQRNEDESRQCAPNDEEELEPEVREAEDNNEMNQPRDEGYGLRDRSLLRLPARFSDYINDLFLAESQEPLSYQEAVQSEQKIQWKRAMEDEFESLTKNCVWELVDASSDAKVIDCKWTFKLKRDANGNVQRHKARLVARGFRQRQGIDYQETFSPVVRFDSIRAVLAVAASERMKLKQFDVKTAFLYGDIDEVIYMQQPEGYDDASGRVCKLNEACMD</sequence>
<protein>
    <submittedName>
        <fullName evidence="8">Uncharacterized protein</fullName>
    </submittedName>
</protein>
<dbReference type="Gene3D" id="4.10.60.10">
    <property type="entry name" value="Zinc finger, CCHC-type"/>
    <property type="match status" value="1"/>
</dbReference>
<evidence type="ECO:0000256" key="5">
    <source>
        <dbReference type="SAM" id="MobiDB-lite"/>
    </source>
</evidence>
<organism evidence="8 9">
    <name type="scientific">Loxostege sticticalis</name>
    <name type="common">Beet webworm moth</name>
    <dbReference type="NCBI Taxonomy" id="481309"/>
    <lineage>
        <taxon>Eukaryota</taxon>
        <taxon>Metazoa</taxon>
        <taxon>Ecdysozoa</taxon>
        <taxon>Arthropoda</taxon>
        <taxon>Hexapoda</taxon>
        <taxon>Insecta</taxon>
        <taxon>Pterygota</taxon>
        <taxon>Neoptera</taxon>
        <taxon>Endopterygota</taxon>
        <taxon>Lepidoptera</taxon>
        <taxon>Glossata</taxon>
        <taxon>Ditrysia</taxon>
        <taxon>Pyraloidea</taxon>
        <taxon>Crambidae</taxon>
        <taxon>Pyraustinae</taxon>
        <taxon>Loxostege</taxon>
    </lineage>
</organism>
<dbReference type="InterPro" id="IPR057670">
    <property type="entry name" value="SH3_retrovirus"/>
</dbReference>
<dbReference type="PANTHER" id="PTHR42648">
    <property type="entry name" value="TRANSPOSASE, PUTATIVE-RELATED"/>
    <property type="match status" value="1"/>
</dbReference>
<evidence type="ECO:0000256" key="3">
    <source>
        <dbReference type="ARBA" id="ARBA00022801"/>
    </source>
</evidence>
<feature type="compositionally biased region" description="Basic and acidic residues" evidence="5">
    <location>
        <begin position="615"/>
        <end position="661"/>
    </location>
</feature>
<evidence type="ECO:0000256" key="1">
    <source>
        <dbReference type="ARBA" id="ARBA00022670"/>
    </source>
</evidence>
<dbReference type="SMART" id="SM00343">
    <property type="entry name" value="ZnF_C2HC"/>
    <property type="match status" value="1"/>
</dbReference>
<keyword evidence="2" id="KW-0479">Metal-binding</keyword>
<keyword evidence="9" id="KW-1185">Reference proteome</keyword>
<accession>A0ABR3GZA6</accession>
<keyword evidence="1" id="KW-0645">Protease</keyword>
<gene>
    <name evidence="8" type="ORF">ABMA27_017018</name>
</gene>
<evidence type="ECO:0000313" key="8">
    <source>
        <dbReference type="EMBL" id="KAL0852537.1"/>
    </source>
</evidence>
<dbReference type="InterPro" id="IPR036397">
    <property type="entry name" value="RNaseH_sf"/>
</dbReference>
<feature type="region of interest" description="Disordered" evidence="5">
    <location>
        <begin position="615"/>
        <end position="692"/>
    </location>
</feature>
<evidence type="ECO:0000259" key="6">
    <source>
        <dbReference type="PROSITE" id="PS50158"/>
    </source>
</evidence>
<dbReference type="InterPro" id="IPR012337">
    <property type="entry name" value="RNaseH-like_sf"/>
</dbReference>
<keyword evidence="4" id="KW-0863">Zinc-finger</keyword>
<dbReference type="PANTHER" id="PTHR42648:SF28">
    <property type="entry name" value="TRANSPOSON-ENCODED PROTEIN WITH RIBONUCLEASE H-LIKE AND RETROVIRUS ZINC FINGER-LIKE DOMAINS"/>
    <property type="match status" value="1"/>
</dbReference>
<dbReference type="Pfam" id="PF00098">
    <property type="entry name" value="zf-CCHC"/>
    <property type="match status" value="1"/>
</dbReference>
<dbReference type="InterPro" id="IPR001584">
    <property type="entry name" value="Integrase_cat-core"/>
</dbReference>
<name>A0ABR3GZA6_LOXSC</name>
<feature type="compositionally biased region" description="Basic and acidic residues" evidence="5">
    <location>
        <begin position="254"/>
        <end position="266"/>
    </location>
</feature>
<dbReference type="Gene3D" id="3.30.420.10">
    <property type="entry name" value="Ribonuclease H-like superfamily/Ribonuclease H"/>
    <property type="match status" value="2"/>
</dbReference>
<dbReference type="Proteomes" id="UP001549920">
    <property type="component" value="Unassembled WGS sequence"/>
</dbReference>
<dbReference type="PROSITE" id="PS50158">
    <property type="entry name" value="ZF_CCHC"/>
    <property type="match status" value="1"/>
</dbReference>
<dbReference type="PROSITE" id="PS50994">
    <property type="entry name" value="INTEGRASE"/>
    <property type="match status" value="1"/>
</dbReference>
<dbReference type="Pfam" id="PF25597">
    <property type="entry name" value="SH3_retrovirus"/>
    <property type="match status" value="1"/>
</dbReference>
<dbReference type="Pfam" id="PF14223">
    <property type="entry name" value="Retrotran_gag_2"/>
    <property type="match status" value="1"/>
</dbReference>
<dbReference type="InterPro" id="IPR039537">
    <property type="entry name" value="Retrotran_Ty1/copia-like"/>
</dbReference>
<dbReference type="EMBL" id="JBEUOH010000069">
    <property type="protein sequence ID" value="KAL0852537.1"/>
    <property type="molecule type" value="Genomic_DNA"/>
</dbReference>
<feature type="domain" description="Integrase catalytic" evidence="7">
    <location>
        <begin position="414"/>
        <end position="542"/>
    </location>
</feature>
<dbReference type="InterPro" id="IPR054722">
    <property type="entry name" value="PolX-like_BBD"/>
</dbReference>
<evidence type="ECO:0000256" key="4">
    <source>
        <dbReference type="PROSITE-ProRule" id="PRU00047"/>
    </source>
</evidence>
<feature type="region of interest" description="Disordered" evidence="5">
    <location>
        <begin position="198"/>
        <end position="238"/>
    </location>
</feature>
<dbReference type="InterPro" id="IPR036875">
    <property type="entry name" value="Znf_CCHC_sf"/>
</dbReference>
<dbReference type="Pfam" id="PF22936">
    <property type="entry name" value="Pol_BBD"/>
    <property type="match status" value="1"/>
</dbReference>
<proteinExistence type="predicted"/>
<feature type="region of interest" description="Disordered" evidence="5">
    <location>
        <begin position="254"/>
        <end position="291"/>
    </location>
</feature>
<dbReference type="SUPFAM" id="SSF53098">
    <property type="entry name" value="Ribonuclease H-like"/>
    <property type="match status" value="2"/>
</dbReference>
<feature type="domain" description="CCHC-type" evidence="6">
    <location>
        <begin position="240"/>
        <end position="256"/>
    </location>
</feature>
<dbReference type="Pfam" id="PF07727">
    <property type="entry name" value="RVT_2"/>
    <property type="match status" value="1"/>
</dbReference>
<reference evidence="8 9" key="1">
    <citation type="submission" date="2024-06" db="EMBL/GenBank/DDBJ databases">
        <title>A chromosome-level genome assembly of beet webworm, Loxostege sticticalis.</title>
        <authorList>
            <person name="Zhang Y."/>
        </authorList>
    </citation>
    <scope>NUCLEOTIDE SEQUENCE [LARGE SCALE GENOMIC DNA]</scope>
    <source>
        <strain evidence="8">AQ026</strain>
        <tissue evidence="8">Whole body</tissue>
    </source>
</reference>
<evidence type="ECO:0000259" key="7">
    <source>
        <dbReference type="PROSITE" id="PS50994"/>
    </source>
</evidence>
<dbReference type="InterPro" id="IPR001878">
    <property type="entry name" value="Znf_CCHC"/>
</dbReference>
<comment type="caution">
    <text evidence="8">The sequence shown here is derived from an EMBL/GenBank/DDBJ whole genome shotgun (WGS) entry which is preliminary data.</text>
</comment>
<dbReference type="InterPro" id="IPR013103">
    <property type="entry name" value="RVT_2"/>
</dbReference>
<keyword evidence="4" id="KW-0862">Zinc</keyword>